<dbReference type="GO" id="GO:0006304">
    <property type="term" value="P:DNA modification"/>
    <property type="evidence" value="ECO:0007669"/>
    <property type="project" value="InterPro"/>
</dbReference>
<proteinExistence type="predicted"/>
<comment type="caution">
    <text evidence="3">The sequence shown here is derived from an EMBL/GenBank/DDBJ whole genome shotgun (WGS) entry which is preliminary data.</text>
</comment>
<dbReference type="CDD" id="cd18032">
    <property type="entry name" value="DEXHc_RE_I_III_res"/>
    <property type="match status" value="1"/>
</dbReference>
<dbReference type="Pfam" id="PF08463">
    <property type="entry name" value="EcoEI_R_C"/>
    <property type="match status" value="1"/>
</dbReference>
<feature type="domain" description="Helicase ATP-binding" evidence="2">
    <location>
        <begin position="179"/>
        <end position="344"/>
    </location>
</feature>
<dbReference type="InterPro" id="IPR027417">
    <property type="entry name" value="P-loop_NTPase"/>
</dbReference>
<dbReference type="PANTHER" id="PTHR47396">
    <property type="entry name" value="TYPE I RESTRICTION ENZYME ECOKI R PROTEIN"/>
    <property type="match status" value="1"/>
</dbReference>
<organism evidence="3 4">
    <name type="scientific">Butyricicoccus pullicaecorum</name>
    <dbReference type="NCBI Taxonomy" id="501571"/>
    <lineage>
        <taxon>Bacteria</taxon>
        <taxon>Bacillati</taxon>
        <taxon>Bacillota</taxon>
        <taxon>Clostridia</taxon>
        <taxon>Eubacteriales</taxon>
        <taxon>Butyricicoccaceae</taxon>
        <taxon>Butyricicoccus</taxon>
    </lineage>
</organism>
<feature type="region of interest" description="Disordered" evidence="1">
    <location>
        <begin position="559"/>
        <end position="600"/>
    </location>
</feature>
<keyword evidence="3" id="KW-0255">Endonuclease</keyword>
<dbReference type="SMART" id="SM00487">
    <property type="entry name" value="DEXDc"/>
    <property type="match status" value="1"/>
</dbReference>
<keyword evidence="3" id="KW-0378">Hydrolase</keyword>
<dbReference type="Pfam" id="PF13588">
    <property type="entry name" value="HSDR_N_2"/>
    <property type="match status" value="1"/>
</dbReference>
<evidence type="ECO:0000256" key="1">
    <source>
        <dbReference type="SAM" id="MobiDB-lite"/>
    </source>
</evidence>
<evidence type="ECO:0000259" key="2">
    <source>
        <dbReference type="PROSITE" id="PS51192"/>
    </source>
</evidence>
<dbReference type="AlphaFoldDB" id="A0A1Y4LVL7"/>
<evidence type="ECO:0000313" key="3">
    <source>
        <dbReference type="EMBL" id="OUP60647.1"/>
    </source>
</evidence>
<name>A0A1Y4LVL7_9FIRM</name>
<gene>
    <name evidence="3" type="ORF">B5F15_00050</name>
</gene>
<dbReference type="SUPFAM" id="SSF52540">
    <property type="entry name" value="P-loop containing nucleoside triphosphate hydrolases"/>
    <property type="match status" value="2"/>
</dbReference>
<dbReference type="PROSITE" id="PS51192">
    <property type="entry name" value="HELICASE_ATP_BIND_1"/>
    <property type="match status" value="1"/>
</dbReference>
<dbReference type="GO" id="GO:0005524">
    <property type="term" value="F:ATP binding"/>
    <property type="evidence" value="ECO:0007669"/>
    <property type="project" value="InterPro"/>
</dbReference>
<accession>A0A1Y4LVL7</accession>
<evidence type="ECO:0000313" key="4">
    <source>
        <dbReference type="Proteomes" id="UP000195326"/>
    </source>
</evidence>
<reference evidence="4" key="1">
    <citation type="submission" date="2017-04" db="EMBL/GenBank/DDBJ databases">
        <title>Function of individual gut microbiota members based on whole genome sequencing of pure cultures obtained from chicken caecum.</title>
        <authorList>
            <person name="Medvecky M."/>
            <person name="Cejkova D."/>
            <person name="Polansky O."/>
            <person name="Karasova D."/>
            <person name="Kubasova T."/>
            <person name="Cizek A."/>
            <person name="Rychlik I."/>
        </authorList>
    </citation>
    <scope>NUCLEOTIDE SEQUENCE [LARGE SCALE GENOMIC DNA]</scope>
    <source>
        <strain evidence="4">An179</strain>
    </source>
</reference>
<dbReference type="RefSeq" id="WP_087413927.1">
    <property type="nucleotide sequence ID" value="NZ_NFKL01000001.1"/>
</dbReference>
<dbReference type="Pfam" id="PF04851">
    <property type="entry name" value="ResIII"/>
    <property type="match status" value="1"/>
</dbReference>
<dbReference type="InterPro" id="IPR013670">
    <property type="entry name" value="EcoEI_R_C_dom"/>
</dbReference>
<dbReference type="Gene3D" id="3.90.1570.30">
    <property type="match status" value="1"/>
</dbReference>
<protein>
    <submittedName>
        <fullName evidence="3">Restriction endonuclease</fullName>
    </submittedName>
</protein>
<keyword evidence="3" id="KW-0540">Nuclease</keyword>
<dbReference type="GO" id="GO:0003677">
    <property type="term" value="F:DNA binding"/>
    <property type="evidence" value="ECO:0007669"/>
    <property type="project" value="InterPro"/>
</dbReference>
<feature type="compositionally biased region" description="Acidic residues" evidence="1">
    <location>
        <begin position="565"/>
        <end position="582"/>
    </location>
</feature>
<dbReference type="InterPro" id="IPR029464">
    <property type="entry name" value="HSDR_N"/>
</dbReference>
<dbReference type="CDD" id="cd18799">
    <property type="entry name" value="SF2_C_EcoAI-like"/>
    <property type="match status" value="1"/>
</dbReference>
<dbReference type="PANTHER" id="PTHR47396:SF1">
    <property type="entry name" value="ATP-DEPENDENT HELICASE IRC3-RELATED"/>
    <property type="match status" value="1"/>
</dbReference>
<sequence>MNKKQMSEQDIRTKYITPAILAAGWDRDLQIREEVSFTKGKITVRRKIVKRGEQKRADYILYWKPNIPLAIVEAKDNNHNIADGMEQALNYAEILDIPFVFTSNGDGFSFYDKTAEHNVQIELALDQFPSPEELWARYKKFKGITEASEKVVAQDYYYNPNDDRKPRYYQCNAINRAVEAVASGQNRLLLTMATGTGKTYTAFQIIYRLWKSRTKKRILFLADRNVLVDDPMRKDFKFFNADSNNRKMTKIRDKKVDKAYEVYFAIYQGVTGQVGFADTYKEFSPDFFDLIIVDECHRGSAKDDSAWRRILEYFKNATQIGMTATPKETKDTSNIEYFGEPIYTYTLRQGIEDGFLAPYKVVRVGIDKDLEGYRPTKGKRDKYGIEIEDREYNIKDYDKNLVLEKRTELVAKRVSDFLKKNNSRFAKTIFFCVDIDHAARMAQALRNENGDLVRQNPKYVVQMTSGSEGVKELENFMTADEAYPVLVTTSKLLTTGVDADTVKFIVLDSNINSMTEFKQIIGRGTRINEEHDKLYFTIIDFRNVTKLFADKDFDGDPVKVKETDGDIPTEETEDIPTEDIPQDEVPKEDGQEVPPDVTFDPDDDIPKRVKYYVNDVPVSIINERVQYLDADGKLITESLVDYTRKNIRKEYATLDEFLQRWNSAQKKTAIVEELEQKGIFFEELREEISKDLDPFDLICHIAFDMPPLTRKERANNVKKRGYFGKYNEVAKQVLEALLDKYADEGLANLESMEVLKVPDVARFGTPVEILKCFGNKKKFMEAIAELENQLYVA</sequence>
<dbReference type="GO" id="GO:0004519">
    <property type="term" value="F:endonuclease activity"/>
    <property type="evidence" value="ECO:0007669"/>
    <property type="project" value="UniProtKB-KW"/>
</dbReference>
<dbReference type="Proteomes" id="UP000195326">
    <property type="component" value="Unassembled WGS sequence"/>
</dbReference>
<dbReference type="InterPro" id="IPR014001">
    <property type="entry name" value="Helicase_ATP-bd"/>
</dbReference>
<dbReference type="Gene3D" id="3.40.50.300">
    <property type="entry name" value="P-loop containing nucleotide triphosphate hydrolases"/>
    <property type="match status" value="2"/>
</dbReference>
<dbReference type="InterPro" id="IPR006935">
    <property type="entry name" value="Helicase/UvrB_N"/>
</dbReference>
<dbReference type="NCBIfam" id="NF046051">
    <property type="entry name" value="restrict_EcoAI"/>
    <property type="match status" value="1"/>
</dbReference>
<dbReference type="GO" id="GO:0016787">
    <property type="term" value="F:hydrolase activity"/>
    <property type="evidence" value="ECO:0007669"/>
    <property type="project" value="InterPro"/>
</dbReference>
<dbReference type="EMBL" id="NFKL01000001">
    <property type="protein sequence ID" value="OUP60647.1"/>
    <property type="molecule type" value="Genomic_DNA"/>
</dbReference>
<dbReference type="GO" id="GO:0005829">
    <property type="term" value="C:cytosol"/>
    <property type="evidence" value="ECO:0007669"/>
    <property type="project" value="TreeGrafter"/>
</dbReference>
<dbReference type="InterPro" id="IPR050742">
    <property type="entry name" value="Helicase_Restrict-Modif_Enz"/>
</dbReference>